<proteinExistence type="predicted"/>
<name>A0ACB8EQW3_9SAUR</name>
<organism evidence="1 2">
    <name type="scientific">Sphaerodactylus townsendi</name>
    <dbReference type="NCBI Taxonomy" id="933632"/>
    <lineage>
        <taxon>Eukaryota</taxon>
        <taxon>Metazoa</taxon>
        <taxon>Chordata</taxon>
        <taxon>Craniata</taxon>
        <taxon>Vertebrata</taxon>
        <taxon>Euteleostomi</taxon>
        <taxon>Lepidosauria</taxon>
        <taxon>Squamata</taxon>
        <taxon>Bifurcata</taxon>
        <taxon>Gekkota</taxon>
        <taxon>Sphaerodactylidae</taxon>
        <taxon>Sphaerodactylus</taxon>
    </lineage>
</organism>
<keyword evidence="2" id="KW-1185">Reference proteome</keyword>
<accession>A0ACB8EQW3</accession>
<dbReference type="Proteomes" id="UP000827872">
    <property type="component" value="Linkage Group LG07"/>
</dbReference>
<protein>
    <submittedName>
        <fullName evidence="1">Uncharacterized protein</fullName>
    </submittedName>
</protein>
<sequence length="96" mass="10712">MGHSVKKDVHARMEDCISMYNIIEVLFPNRAQSVVSHVQKAVMEETAPKNASVTTEVLVTQQQASVTVVQVTQENGAKMNVQLELLEYSVQRRANV</sequence>
<reference evidence="1" key="1">
    <citation type="submission" date="2021-08" db="EMBL/GenBank/DDBJ databases">
        <title>The first chromosome-level gecko genome reveals the dynamic sex chromosomes of Neotropical dwarf geckos (Sphaerodactylidae: Sphaerodactylus).</title>
        <authorList>
            <person name="Pinto B.J."/>
            <person name="Keating S.E."/>
            <person name="Gamble T."/>
        </authorList>
    </citation>
    <scope>NUCLEOTIDE SEQUENCE</scope>
    <source>
        <strain evidence="1">TG3544</strain>
    </source>
</reference>
<comment type="caution">
    <text evidence="1">The sequence shown here is derived from an EMBL/GenBank/DDBJ whole genome shotgun (WGS) entry which is preliminary data.</text>
</comment>
<dbReference type="EMBL" id="CM037620">
    <property type="protein sequence ID" value="KAH7994975.1"/>
    <property type="molecule type" value="Genomic_DNA"/>
</dbReference>
<evidence type="ECO:0000313" key="2">
    <source>
        <dbReference type="Proteomes" id="UP000827872"/>
    </source>
</evidence>
<gene>
    <name evidence="1" type="ORF">K3G42_019628</name>
</gene>
<evidence type="ECO:0000313" key="1">
    <source>
        <dbReference type="EMBL" id="KAH7994975.1"/>
    </source>
</evidence>